<protein>
    <submittedName>
        <fullName evidence="1">Uncharacterized protein</fullName>
    </submittedName>
</protein>
<dbReference type="CDD" id="cd00093">
    <property type="entry name" value="HTH_XRE"/>
    <property type="match status" value="1"/>
</dbReference>
<name>A0A2S0RAC8_9FLAO</name>
<gene>
    <name evidence="1" type="ORF">HYN48_00075</name>
</gene>
<evidence type="ECO:0000313" key="2">
    <source>
        <dbReference type="Proteomes" id="UP000244193"/>
    </source>
</evidence>
<dbReference type="Proteomes" id="UP000244193">
    <property type="component" value="Chromosome"/>
</dbReference>
<accession>A0A2S0RAC8</accession>
<dbReference type="InterPro" id="IPR001387">
    <property type="entry name" value="Cro/C1-type_HTH"/>
</dbReference>
<dbReference type="GO" id="GO:0003677">
    <property type="term" value="F:DNA binding"/>
    <property type="evidence" value="ECO:0007669"/>
    <property type="project" value="InterPro"/>
</dbReference>
<evidence type="ECO:0000313" key="1">
    <source>
        <dbReference type="EMBL" id="AWA28603.1"/>
    </source>
</evidence>
<proteinExistence type="predicted"/>
<dbReference type="InterPro" id="IPR010982">
    <property type="entry name" value="Lambda_DNA-bd_dom_sf"/>
</dbReference>
<dbReference type="SUPFAM" id="SSF47413">
    <property type="entry name" value="lambda repressor-like DNA-binding domains"/>
    <property type="match status" value="1"/>
</dbReference>
<organism evidence="1 2">
    <name type="scientific">Flavobacterium magnum</name>
    <dbReference type="NCBI Taxonomy" id="2162713"/>
    <lineage>
        <taxon>Bacteria</taxon>
        <taxon>Pseudomonadati</taxon>
        <taxon>Bacteroidota</taxon>
        <taxon>Flavobacteriia</taxon>
        <taxon>Flavobacteriales</taxon>
        <taxon>Flavobacteriaceae</taxon>
        <taxon>Flavobacterium</taxon>
    </lineage>
</organism>
<dbReference type="EMBL" id="CP028811">
    <property type="protein sequence ID" value="AWA28603.1"/>
    <property type="molecule type" value="Genomic_DNA"/>
</dbReference>
<reference evidence="1 2" key="1">
    <citation type="submission" date="2018-04" db="EMBL/GenBank/DDBJ databases">
        <title>Genome sequencing of Flavobacterium sp. HYN0048.</title>
        <authorList>
            <person name="Yi H."/>
            <person name="Baek C."/>
        </authorList>
    </citation>
    <scope>NUCLEOTIDE SEQUENCE [LARGE SCALE GENOMIC DNA]</scope>
    <source>
        <strain evidence="1 2">HYN0048</strain>
    </source>
</reference>
<dbReference type="KEGG" id="fmg:HYN48_00075"/>
<sequence length="134" mass="14895">MLSAMAAKRALCPVQLNQYQQMKQTTPLIDIGNMIRQHMDKKRASLSELGRVIGKDSSTINYYLRSASLPSDTLLILSHALKHNFFADVAALLPETYTTTAPPDTSKDETIALLQRQIEILQAEKALLVGLLEK</sequence>
<keyword evidence="2" id="KW-1185">Reference proteome</keyword>
<dbReference type="AlphaFoldDB" id="A0A2S0RAC8"/>